<comment type="subcellular location">
    <subcellularLocation>
        <location evidence="1">Membrane</location>
        <topology evidence="1">Multi-pass membrane protein</topology>
    </subcellularLocation>
</comment>
<dbReference type="AlphaFoldDB" id="A0A8C9YHA0"/>
<reference evidence="6" key="1">
    <citation type="submission" date="2025-08" db="UniProtKB">
        <authorList>
            <consortium name="Ensembl"/>
        </authorList>
    </citation>
    <scope>IDENTIFICATION</scope>
</reference>
<evidence type="ECO:0000313" key="7">
    <source>
        <dbReference type="Proteomes" id="UP000694568"/>
    </source>
</evidence>
<keyword evidence="4 5" id="KW-0472">Membrane</keyword>
<dbReference type="Ensembl" id="ENSSLUT00000026341.1">
    <property type="protein sequence ID" value="ENSSLUP00000025518.1"/>
    <property type="gene ID" value="ENSSLUG00000011606.1"/>
</dbReference>
<dbReference type="RefSeq" id="XP_031167233.1">
    <property type="nucleotide sequence ID" value="XM_031311373.2"/>
</dbReference>
<evidence type="ECO:0000256" key="2">
    <source>
        <dbReference type="ARBA" id="ARBA00022692"/>
    </source>
</evidence>
<evidence type="ECO:0000256" key="4">
    <source>
        <dbReference type="ARBA" id="ARBA00023136"/>
    </source>
</evidence>
<dbReference type="GO" id="GO:0005886">
    <property type="term" value="C:plasma membrane"/>
    <property type="evidence" value="ECO:0007669"/>
    <property type="project" value="TreeGrafter"/>
</dbReference>
<dbReference type="GeneTree" id="ENSGT00940000154322"/>
<dbReference type="RefSeq" id="XP_031167232.1">
    <property type="nucleotide sequence ID" value="XM_031311372.2"/>
</dbReference>
<feature type="transmembrane region" description="Helical" evidence="5">
    <location>
        <begin position="57"/>
        <end position="77"/>
    </location>
</feature>
<dbReference type="Pfam" id="PF16311">
    <property type="entry name" value="TMEM100"/>
    <property type="match status" value="1"/>
</dbReference>
<dbReference type="PANTHER" id="PTHR16100:SF5">
    <property type="entry name" value="TRANSMEMBRANE PROTEIN 100"/>
    <property type="match status" value="1"/>
</dbReference>
<evidence type="ECO:0000256" key="3">
    <source>
        <dbReference type="ARBA" id="ARBA00022989"/>
    </source>
</evidence>
<gene>
    <name evidence="6" type="primary">LOC116058532</name>
</gene>
<dbReference type="Proteomes" id="UP000694568">
    <property type="component" value="Unplaced"/>
</dbReference>
<evidence type="ECO:0000313" key="6">
    <source>
        <dbReference type="Ensembl" id="ENSSLUP00000025518.1"/>
    </source>
</evidence>
<keyword evidence="7" id="KW-1185">Reference proteome</keyword>
<dbReference type="GO" id="GO:0071773">
    <property type="term" value="P:cellular response to BMP stimulus"/>
    <property type="evidence" value="ECO:0007669"/>
    <property type="project" value="TreeGrafter"/>
</dbReference>
<evidence type="ECO:0000256" key="5">
    <source>
        <dbReference type="SAM" id="Phobius"/>
    </source>
</evidence>
<proteinExistence type="predicted"/>
<evidence type="ECO:0000256" key="1">
    <source>
        <dbReference type="ARBA" id="ARBA00004141"/>
    </source>
</evidence>
<keyword evidence="3 5" id="KW-1133">Transmembrane helix</keyword>
<feature type="transmembrane region" description="Helical" evidence="5">
    <location>
        <begin position="83"/>
        <end position="106"/>
    </location>
</feature>
<dbReference type="PANTHER" id="PTHR16100">
    <property type="entry name" value="PHOSPHOINOSITIDE-INTERACTING PROTEIN FAMILY MEMBER"/>
    <property type="match status" value="1"/>
</dbReference>
<accession>A0A8C9YHA0</accession>
<organism evidence="6 7">
    <name type="scientific">Sander lucioperca</name>
    <name type="common">Pike-perch</name>
    <name type="synonym">Perca lucioperca</name>
    <dbReference type="NCBI Taxonomy" id="283035"/>
    <lineage>
        <taxon>Eukaryota</taxon>
        <taxon>Metazoa</taxon>
        <taxon>Chordata</taxon>
        <taxon>Craniata</taxon>
        <taxon>Vertebrata</taxon>
        <taxon>Euteleostomi</taxon>
        <taxon>Actinopterygii</taxon>
        <taxon>Neopterygii</taxon>
        <taxon>Teleostei</taxon>
        <taxon>Neoteleostei</taxon>
        <taxon>Acanthomorphata</taxon>
        <taxon>Eupercaria</taxon>
        <taxon>Perciformes</taxon>
        <taxon>Percoidei</taxon>
        <taxon>Percidae</taxon>
        <taxon>Luciopercinae</taxon>
        <taxon>Sander</taxon>
    </lineage>
</organism>
<name>A0A8C9YHA0_SANLU</name>
<dbReference type="InterPro" id="IPR032536">
    <property type="entry name" value="TMEM100"/>
</dbReference>
<sequence length="134" mass="14162">MAHLFLASKISVPDDLHLHGARIPRSVVVTTHVPHVNEVQLSAATGGAETSCSRCTVPFGVVVLIAGVVVTAVAYAFNSHGSVISVLGLALLAAGLLLLAASAVCWRQRHRAQRRDRRRESQTALMASQGYCPA</sequence>
<dbReference type="OrthoDB" id="9893370at2759"/>
<keyword evidence="2 5" id="KW-0812">Transmembrane</keyword>
<protein>
    <submittedName>
        <fullName evidence="6">Transmembrane protein 100</fullName>
    </submittedName>
</protein>
<reference evidence="6" key="2">
    <citation type="submission" date="2025-09" db="UniProtKB">
        <authorList>
            <consortium name="Ensembl"/>
        </authorList>
    </citation>
    <scope>IDENTIFICATION</scope>
</reference>
<dbReference type="GeneID" id="116058532"/>